<dbReference type="InterPro" id="IPR011990">
    <property type="entry name" value="TPR-like_helical_dom_sf"/>
</dbReference>
<feature type="region of interest" description="Disordered" evidence="1">
    <location>
        <begin position="255"/>
        <end position="292"/>
    </location>
</feature>
<dbReference type="Pfam" id="PF13432">
    <property type="entry name" value="TPR_16"/>
    <property type="match status" value="1"/>
</dbReference>
<evidence type="ECO:0000256" key="2">
    <source>
        <dbReference type="SAM" id="Phobius"/>
    </source>
</evidence>
<evidence type="ECO:0000256" key="1">
    <source>
        <dbReference type="SAM" id="MobiDB-lite"/>
    </source>
</evidence>
<feature type="signal peptide" evidence="3">
    <location>
        <begin position="1"/>
        <end position="18"/>
    </location>
</feature>
<dbReference type="RefSeq" id="WP_188688392.1">
    <property type="nucleotide sequence ID" value="NZ_BMLY01000001.1"/>
</dbReference>
<feature type="chain" id="PRO_5045593044" description="Tetratricopeptide repeat-containing protein" evidence="3">
    <location>
        <begin position="19"/>
        <end position="292"/>
    </location>
</feature>
<keyword evidence="3" id="KW-0732">Signal</keyword>
<proteinExistence type="predicted"/>
<reference evidence="5" key="1">
    <citation type="journal article" date="2019" name="Int. J. Syst. Evol. Microbiol.">
        <title>The Global Catalogue of Microorganisms (GCM) 10K type strain sequencing project: providing services to taxonomists for standard genome sequencing and annotation.</title>
        <authorList>
            <consortium name="The Broad Institute Genomics Platform"/>
            <consortium name="The Broad Institute Genome Sequencing Center for Infectious Disease"/>
            <person name="Wu L."/>
            <person name="Ma J."/>
        </authorList>
    </citation>
    <scope>NUCLEOTIDE SEQUENCE [LARGE SCALE GENOMIC DNA]</scope>
    <source>
        <strain evidence="5">CGMCC 1.8860</strain>
    </source>
</reference>
<gene>
    <name evidence="4" type="ORF">GCM10010971_05220</name>
</gene>
<keyword evidence="5" id="KW-1185">Reference proteome</keyword>
<dbReference type="Proteomes" id="UP000621859">
    <property type="component" value="Unassembled WGS sequence"/>
</dbReference>
<evidence type="ECO:0000256" key="3">
    <source>
        <dbReference type="SAM" id="SignalP"/>
    </source>
</evidence>
<evidence type="ECO:0000313" key="5">
    <source>
        <dbReference type="Proteomes" id="UP000621859"/>
    </source>
</evidence>
<name>A0ABQ2PGK5_9NEIS</name>
<dbReference type="Gene3D" id="1.25.40.10">
    <property type="entry name" value="Tetratricopeptide repeat domain"/>
    <property type="match status" value="1"/>
</dbReference>
<keyword evidence="2" id="KW-1133">Transmembrane helix</keyword>
<dbReference type="SUPFAM" id="SSF48452">
    <property type="entry name" value="TPR-like"/>
    <property type="match status" value="1"/>
</dbReference>
<feature type="compositionally biased region" description="Low complexity" evidence="1">
    <location>
        <begin position="262"/>
        <end position="272"/>
    </location>
</feature>
<evidence type="ECO:0008006" key="6">
    <source>
        <dbReference type="Google" id="ProtNLM"/>
    </source>
</evidence>
<accession>A0ABQ2PGK5</accession>
<sequence length="292" mass="30305">MRWIASLIFAVATTLAFALPTEQDVQAAVKQGNFAQAQTMMAEVIAAKPDSAKAHYIYAEILAHNGQFADATNEALKAKTIDPQIHFTNPDKFRKFEAQLLNSAQPAATSGGSRAVTTQAVAPPAVPAERSSGFGWTGIIILVVAGFGMLIWLTTRRREPAVFTGNGGPAQPYGVPGGYNNGMPVGNGPVVVNQGGSGLGAGLMGAAGGFAAGMLVEEMLDHRNGGMGGRPEVVENNTYIYENGAGAGNVDQQLESQPIDFGNGSSWDNNSGNTGGFSDSALDIGSGDDNNW</sequence>
<dbReference type="EMBL" id="BMLY01000001">
    <property type="protein sequence ID" value="GGP24703.1"/>
    <property type="molecule type" value="Genomic_DNA"/>
</dbReference>
<comment type="caution">
    <text evidence="4">The sequence shown here is derived from an EMBL/GenBank/DDBJ whole genome shotgun (WGS) entry which is preliminary data.</text>
</comment>
<evidence type="ECO:0000313" key="4">
    <source>
        <dbReference type="EMBL" id="GGP24703.1"/>
    </source>
</evidence>
<protein>
    <recommendedName>
        <fullName evidence="6">Tetratricopeptide repeat-containing protein</fullName>
    </recommendedName>
</protein>
<organism evidence="4 5">
    <name type="scientific">Silvimonas amylolytica</name>
    <dbReference type="NCBI Taxonomy" id="449663"/>
    <lineage>
        <taxon>Bacteria</taxon>
        <taxon>Pseudomonadati</taxon>
        <taxon>Pseudomonadota</taxon>
        <taxon>Betaproteobacteria</taxon>
        <taxon>Neisseriales</taxon>
        <taxon>Chitinibacteraceae</taxon>
        <taxon>Silvimonas</taxon>
    </lineage>
</organism>
<keyword evidence="2" id="KW-0472">Membrane</keyword>
<keyword evidence="2" id="KW-0812">Transmembrane</keyword>
<feature type="transmembrane region" description="Helical" evidence="2">
    <location>
        <begin position="133"/>
        <end position="153"/>
    </location>
</feature>